<feature type="non-terminal residue" evidence="1">
    <location>
        <position position="1"/>
    </location>
</feature>
<keyword evidence="2" id="KW-1185">Reference proteome</keyword>
<reference evidence="1" key="1">
    <citation type="submission" date="2021-06" db="EMBL/GenBank/DDBJ databases">
        <authorList>
            <person name="Hodson N. C."/>
            <person name="Mongue J. A."/>
            <person name="Jaron S. K."/>
        </authorList>
    </citation>
    <scope>NUCLEOTIDE SEQUENCE</scope>
</reference>
<evidence type="ECO:0000313" key="1">
    <source>
        <dbReference type="EMBL" id="CAG7733794.1"/>
    </source>
</evidence>
<name>A0A8J2KEF3_9HEXA</name>
<gene>
    <name evidence="1" type="ORF">AFUS01_LOCUS22217</name>
</gene>
<sequence length="27" mass="2950">MFGRRMEANDPESLAAFEGLAAYSNDS</sequence>
<protein>
    <submittedName>
        <fullName evidence="1">Uncharacterized protein</fullName>
    </submittedName>
</protein>
<dbReference type="AlphaFoldDB" id="A0A8J2KEF3"/>
<accession>A0A8J2KEF3</accession>
<dbReference type="EMBL" id="CAJVCH010256288">
    <property type="protein sequence ID" value="CAG7733794.1"/>
    <property type="molecule type" value="Genomic_DNA"/>
</dbReference>
<comment type="caution">
    <text evidence="1">The sequence shown here is derived from an EMBL/GenBank/DDBJ whole genome shotgun (WGS) entry which is preliminary data.</text>
</comment>
<organism evidence="1 2">
    <name type="scientific">Allacma fusca</name>
    <dbReference type="NCBI Taxonomy" id="39272"/>
    <lineage>
        <taxon>Eukaryota</taxon>
        <taxon>Metazoa</taxon>
        <taxon>Ecdysozoa</taxon>
        <taxon>Arthropoda</taxon>
        <taxon>Hexapoda</taxon>
        <taxon>Collembola</taxon>
        <taxon>Symphypleona</taxon>
        <taxon>Sminthuridae</taxon>
        <taxon>Allacma</taxon>
    </lineage>
</organism>
<dbReference type="Proteomes" id="UP000708208">
    <property type="component" value="Unassembled WGS sequence"/>
</dbReference>
<evidence type="ECO:0000313" key="2">
    <source>
        <dbReference type="Proteomes" id="UP000708208"/>
    </source>
</evidence>
<proteinExistence type="predicted"/>